<accession>A0AAV4T4V0</accession>
<keyword evidence="2" id="KW-0472">Membrane</keyword>
<dbReference type="AlphaFoldDB" id="A0AAV4T4V0"/>
<feature type="region of interest" description="Disordered" evidence="1">
    <location>
        <begin position="47"/>
        <end position="87"/>
    </location>
</feature>
<reference evidence="3 4" key="1">
    <citation type="submission" date="2021-06" db="EMBL/GenBank/DDBJ databases">
        <title>Caerostris darwini draft genome.</title>
        <authorList>
            <person name="Kono N."/>
            <person name="Arakawa K."/>
        </authorList>
    </citation>
    <scope>NUCLEOTIDE SEQUENCE [LARGE SCALE GENOMIC DNA]</scope>
</reference>
<evidence type="ECO:0000313" key="4">
    <source>
        <dbReference type="Proteomes" id="UP001054837"/>
    </source>
</evidence>
<proteinExistence type="predicted"/>
<name>A0AAV4T4V0_9ARAC</name>
<feature type="transmembrane region" description="Helical" evidence="2">
    <location>
        <begin position="20"/>
        <end position="38"/>
    </location>
</feature>
<keyword evidence="2" id="KW-0812">Transmembrane</keyword>
<protein>
    <submittedName>
        <fullName evidence="3">Uncharacterized protein</fullName>
    </submittedName>
</protein>
<sequence length="127" mass="14407">MVTCPQQLNAQAVFHKRGRLFLIVSASSLEMLVFLLTFKVSGERLDVRSSSHQPQKQTMKGAPRTNKGTDQGITFLGSFRSESRTQSERKTRLFQLYEMICLPSFSSHFLGKPEFSGDDGRVFIEKD</sequence>
<evidence type="ECO:0000313" key="3">
    <source>
        <dbReference type="EMBL" id="GIY40301.1"/>
    </source>
</evidence>
<keyword evidence="2" id="KW-1133">Transmembrane helix</keyword>
<evidence type="ECO:0000256" key="1">
    <source>
        <dbReference type="SAM" id="MobiDB-lite"/>
    </source>
</evidence>
<dbReference type="EMBL" id="BPLQ01008915">
    <property type="protein sequence ID" value="GIY40301.1"/>
    <property type="molecule type" value="Genomic_DNA"/>
</dbReference>
<evidence type="ECO:0000256" key="2">
    <source>
        <dbReference type="SAM" id="Phobius"/>
    </source>
</evidence>
<gene>
    <name evidence="3" type="ORF">CDAR_114331</name>
</gene>
<dbReference type="Proteomes" id="UP001054837">
    <property type="component" value="Unassembled WGS sequence"/>
</dbReference>
<keyword evidence="4" id="KW-1185">Reference proteome</keyword>
<organism evidence="3 4">
    <name type="scientific">Caerostris darwini</name>
    <dbReference type="NCBI Taxonomy" id="1538125"/>
    <lineage>
        <taxon>Eukaryota</taxon>
        <taxon>Metazoa</taxon>
        <taxon>Ecdysozoa</taxon>
        <taxon>Arthropoda</taxon>
        <taxon>Chelicerata</taxon>
        <taxon>Arachnida</taxon>
        <taxon>Araneae</taxon>
        <taxon>Araneomorphae</taxon>
        <taxon>Entelegynae</taxon>
        <taxon>Araneoidea</taxon>
        <taxon>Araneidae</taxon>
        <taxon>Caerostris</taxon>
    </lineage>
</organism>
<comment type="caution">
    <text evidence="3">The sequence shown here is derived from an EMBL/GenBank/DDBJ whole genome shotgun (WGS) entry which is preliminary data.</text>
</comment>